<dbReference type="GeneID" id="24844259"/>
<feature type="domain" description="HMA" evidence="1">
    <location>
        <begin position="9"/>
        <end position="75"/>
    </location>
</feature>
<dbReference type="Pfam" id="PF00403">
    <property type="entry name" value="HMA"/>
    <property type="match status" value="1"/>
</dbReference>
<protein>
    <submittedName>
        <fullName evidence="2">Copper ion binding protein</fullName>
    </submittedName>
</protein>
<reference evidence="2 3" key="2">
    <citation type="journal article" date="2015" name="Stand. Genomic Sci.">
        <title>The complete genome sequence of the rumen methanogen Methanosarcina barkeri CM1.</title>
        <authorList>
            <person name="Lambie S.C."/>
            <person name="Kelly W.J."/>
            <person name="Leahy S.C."/>
            <person name="Li D."/>
            <person name="Reilly K."/>
            <person name="McAllister T.A."/>
            <person name="Valle E.R."/>
            <person name="Attwood G.T."/>
            <person name="Altermann E."/>
        </authorList>
    </citation>
    <scope>NUCLEOTIDE SEQUENCE [LARGE SCALE GENOMIC DNA]</scope>
    <source>
        <strain evidence="2 3">CM1</strain>
    </source>
</reference>
<organism evidence="2 3">
    <name type="scientific">Methanosarcina barkeri CM1</name>
    <dbReference type="NCBI Taxonomy" id="796385"/>
    <lineage>
        <taxon>Archaea</taxon>
        <taxon>Methanobacteriati</taxon>
        <taxon>Methanobacteriota</taxon>
        <taxon>Stenosarchaea group</taxon>
        <taxon>Methanomicrobia</taxon>
        <taxon>Methanosarcinales</taxon>
        <taxon>Methanosarcinaceae</taxon>
        <taxon>Methanosarcina</taxon>
    </lineage>
</organism>
<dbReference type="AlphaFoldDB" id="A0A0G3C8W1"/>
<dbReference type="Gene3D" id="3.30.70.100">
    <property type="match status" value="1"/>
</dbReference>
<dbReference type="GO" id="GO:0046872">
    <property type="term" value="F:metal ion binding"/>
    <property type="evidence" value="ECO:0007669"/>
    <property type="project" value="InterPro"/>
</dbReference>
<dbReference type="InterPro" id="IPR036163">
    <property type="entry name" value="HMA_dom_sf"/>
</dbReference>
<dbReference type="PATRIC" id="fig|796385.3.peg.1743"/>
<gene>
    <name evidence="2" type="ORF">MCM1_1386</name>
</gene>
<evidence type="ECO:0000313" key="2">
    <source>
        <dbReference type="EMBL" id="AKJ38436.1"/>
    </source>
</evidence>
<proteinExistence type="predicted"/>
<sequence length="82" mass="9159">MCCGGEHIGETTFIVDDLVCRYCKDMVTKLVASINGVSRVNINIPERTVNVAYDSRITDAYVIQMTLLKAGYKIVEEPGRLF</sequence>
<dbReference type="RefSeq" id="WP_080941510.1">
    <property type="nucleotide sequence ID" value="NZ_CP008746.1"/>
</dbReference>
<dbReference type="SUPFAM" id="SSF55008">
    <property type="entry name" value="HMA, heavy metal-associated domain"/>
    <property type="match status" value="1"/>
</dbReference>
<reference evidence="3" key="1">
    <citation type="submission" date="2014-06" db="EMBL/GenBank/DDBJ databases">
        <title>The complete genome sequence of Methanosarcina barkeri CM1.</title>
        <authorList>
            <consortium name="Pastoral Greenhouse Gas Research Consortium"/>
            <person name="Lambie S.C."/>
            <person name="Leahy S.C."/>
            <person name="Kelly W.J."/>
            <person name="Li D."/>
            <person name="Reilly K."/>
            <person name="Attwood G.T."/>
            <person name="Altermann E."/>
        </authorList>
    </citation>
    <scope>NUCLEOTIDE SEQUENCE [LARGE SCALE GENOMIC DNA]</scope>
    <source>
        <strain evidence="3">CM1</strain>
    </source>
</reference>
<dbReference type="Proteomes" id="UP000035331">
    <property type="component" value="Chromosome"/>
</dbReference>
<evidence type="ECO:0000313" key="3">
    <source>
        <dbReference type="Proteomes" id="UP000035331"/>
    </source>
</evidence>
<accession>A0A0G3C8W1</accession>
<dbReference type="EMBL" id="CP008746">
    <property type="protein sequence ID" value="AKJ38436.1"/>
    <property type="molecule type" value="Genomic_DNA"/>
</dbReference>
<dbReference type="InterPro" id="IPR006121">
    <property type="entry name" value="HMA_dom"/>
</dbReference>
<name>A0A0G3C8W1_METBA</name>
<evidence type="ECO:0000259" key="1">
    <source>
        <dbReference type="PROSITE" id="PS50846"/>
    </source>
</evidence>
<dbReference type="PROSITE" id="PS50846">
    <property type="entry name" value="HMA_2"/>
    <property type="match status" value="1"/>
</dbReference>